<dbReference type="Gene3D" id="2.70.150.10">
    <property type="entry name" value="Calcium-transporting ATPase, cytoplasmic transduction domain A"/>
    <property type="match status" value="1"/>
</dbReference>
<dbReference type="GO" id="GO:0012505">
    <property type="term" value="C:endomembrane system"/>
    <property type="evidence" value="ECO:0007669"/>
    <property type="project" value="UniProtKB-SubCell"/>
</dbReference>
<feature type="transmembrane region" description="Helical" evidence="6">
    <location>
        <begin position="118"/>
        <end position="140"/>
    </location>
</feature>
<dbReference type="InterPro" id="IPR023298">
    <property type="entry name" value="ATPase_P-typ_TM_dom_sf"/>
</dbReference>
<dbReference type="InterPro" id="IPR023299">
    <property type="entry name" value="ATPase_P-typ_cyto_dom_N"/>
</dbReference>
<keyword evidence="5 6" id="KW-0472">Membrane</keyword>
<evidence type="ECO:0000256" key="5">
    <source>
        <dbReference type="ARBA" id="ARBA00023136"/>
    </source>
</evidence>
<dbReference type="AlphaFoldDB" id="A0A2N9GHU0"/>
<dbReference type="GO" id="GO:0005388">
    <property type="term" value="F:P-type calcium transporter activity"/>
    <property type="evidence" value="ECO:0007669"/>
    <property type="project" value="TreeGrafter"/>
</dbReference>
<dbReference type="Gene3D" id="3.40.1110.10">
    <property type="entry name" value="Calcium-transporting ATPase, cytoplasmic domain N"/>
    <property type="match status" value="1"/>
</dbReference>
<evidence type="ECO:0000313" key="9">
    <source>
        <dbReference type="EMBL" id="SPC99105.1"/>
    </source>
</evidence>
<dbReference type="Pfam" id="PF13246">
    <property type="entry name" value="Cation_ATPase"/>
    <property type="match status" value="1"/>
</dbReference>
<feature type="domain" description="Reverse transcriptase zinc-binding" evidence="8">
    <location>
        <begin position="1105"/>
        <end position="1143"/>
    </location>
</feature>
<keyword evidence="3" id="KW-0460">Magnesium</keyword>
<evidence type="ECO:0000259" key="8">
    <source>
        <dbReference type="Pfam" id="PF13966"/>
    </source>
</evidence>
<evidence type="ECO:0000256" key="2">
    <source>
        <dbReference type="ARBA" id="ARBA00022692"/>
    </source>
</evidence>
<dbReference type="Pfam" id="PF13966">
    <property type="entry name" value="zf-RVT"/>
    <property type="match status" value="1"/>
</dbReference>
<proteinExistence type="predicted"/>
<keyword evidence="2 6" id="KW-0812">Transmembrane</keyword>
<dbReference type="Gene3D" id="1.20.1110.10">
    <property type="entry name" value="Calcium-transporting ATPase, transmembrane domain"/>
    <property type="match status" value="1"/>
</dbReference>
<dbReference type="InterPro" id="IPR026960">
    <property type="entry name" value="RVT-Znf"/>
</dbReference>
<dbReference type="SUPFAM" id="SSF81660">
    <property type="entry name" value="Metal cation-transporting ATPase, ATP-binding domain N"/>
    <property type="match status" value="1"/>
</dbReference>
<organism evidence="9">
    <name type="scientific">Fagus sylvatica</name>
    <name type="common">Beechnut</name>
    <dbReference type="NCBI Taxonomy" id="28930"/>
    <lineage>
        <taxon>Eukaryota</taxon>
        <taxon>Viridiplantae</taxon>
        <taxon>Streptophyta</taxon>
        <taxon>Embryophyta</taxon>
        <taxon>Tracheophyta</taxon>
        <taxon>Spermatophyta</taxon>
        <taxon>Magnoliopsida</taxon>
        <taxon>eudicotyledons</taxon>
        <taxon>Gunneridae</taxon>
        <taxon>Pentapetalae</taxon>
        <taxon>rosids</taxon>
        <taxon>fabids</taxon>
        <taxon>Fagales</taxon>
        <taxon>Fagaceae</taxon>
        <taxon>Fagus</taxon>
    </lineage>
</organism>
<protein>
    <submittedName>
        <fullName evidence="9">Uncharacterized protein</fullName>
    </submittedName>
</protein>
<keyword evidence="4 6" id="KW-1133">Transmembrane helix</keyword>
<evidence type="ECO:0000259" key="7">
    <source>
        <dbReference type="Pfam" id="PF00122"/>
    </source>
</evidence>
<dbReference type="SUPFAM" id="SSF81665">
    <property type="entry name" value="Calcium ATPase, transmembrane domain M"/>
    <property type="match status" value="1"/>
</dbReference>
<reference evidence="9" key="1">
    <citation type="submission" date="2018-02" db="EMBL/GenBank/DDBJ databases">
        <authorList>
            <person name="Cohen D.B."/>
            <person name="Kent A.D."/>
        </authorList>
    </citation>
    <scope>NUCLEOTIDE SEQUENCE</scope>
</reference>
<dbReference type="PRINTS" id="PR00121">
    <property type="entry name" value="NAKATPASE"/>
</dbReference>
<name>A0A2N9GHU0_FAGSY</name>
<dbReference type="FunFam" id="3.40.1110.10:FF:000013">
    <property type="entry name" value="Calcium-transporting ATPase"/>
    <property type="match status" value="1"/>
</dbReference>
<dbReference type="InterPro" id="IPR018303">
    <property type="entry name" value="ATPase_P-typ_P_site"/>
</dbReference>
<dbReference type="PANTHER" id="PTHR24093">
    <property type="entry name" value="CATION TRANSPORTING ATPASE"/>
    <property type="match status" value="1"/>
</dbReference>
<dbReference type="PRINTS" id="PR00119">
    <property type="entry name" value="CATATPASE"/>
</dbReference>
<dbReference type="PANTHER" id="PTHR24093:SF369">
    <property type="entry name" value="CALCIUM-TRANSPORTING ATPASE"/>
    <property type="match status" value="1"/>
</dbReference>
<sequence>MCTVIRGGITIEVSIYDIVVGDVVPLDIGDQVPADGVLISGHSLAIDESSVTGNSKIVHKDSRDPFLMSGCKAADGFGTMLVTSVGMNTVCGSLMASTPEDTGEEMLLQGHRKGVLTFIGKVGLSVAVIVSVVVLVRYFINRRVQFKAGKKKVGDTLDVTIKNIVTVVVSIVVVTLPERRSLVSTETLAHSVRKILADKVLVRRLSGFESMATATTICSDKTGTLTMNQMTVVEAYVGGKKIDPCNKNSELSPMLSSLLLEGIAWNTNGRVNVLEDGDIEVFGSPTEKAILYWGWELGMNLEAINSESSVIRVLPFNSEKKRGGIAVKLPDSQVHVHWKGATEIVLASCTSYIDATDQLIALDEDQKLDVKKAIEDMAARGLRCVANAYRSYEMEKVPSSEQLAQWALPEDNLVLLAIVGIKDPCRPLVKDAVQLCQNAGVKPRLVAEVFQGVGSVDKSWGLSSDWFIDLRDGRRLRIPMDLLNPEATKQKLIQSVWIPEINEGAENEKSLVVVNSVENSELMLIESVGGETEGILTIDRGDFTRSEEMVPIMVEPLAVAIPQDMESAKFDEVRVYGRKPFDWVLRKEKGVGKVLGASYKGYEQAVTELLMDIEARHKQGKAGDLSTWRPFSSGRKCSRELKGLASSINYEAKASMEAKGKGSNGATGGILLMWDKRLVEKLEDAVGYYSVSWRGVLLDELARIRHWWGCRGAWVGTLMWCVFLRKGWDLWPSPQLYWVEGFTLTSQKRLIRLTSDHFPIMLEGGCIQRGRRPFWFEHMWLKADGFVEKLDRPFDEKEIFDVVHGFNGDKAPRLDGFSLAFFQNCWSIVRDDVVAVFHDFHEHCQFERSLNATFVALIPKKPGADDIKDFRPISLVGGMYKFIVKMLANRRVDDPLTISHLLFADDTLILCEAVPEHLTHLRYILLWLEASSGLRVNLGKFELVQVGDVPHLELLANILEEGVKFHLVNWDHICTPLPNGSLAIRNLRSFNEALLGKWLWSFGVERDALWRKVVTVKYGSMDGGWVSKVLIGAYGVGLWKYIRNGWDKFSRFLKFDVGDGFRIHFWDDVWCMDGTLKDAFPDLYRIARVQAAFVGNNFQYRGGSVHWESIWKTKIPLRVAFFSWTAVLGRILTADNLRRRGIIIVMPRRVVDLFDCWQGKFGQHWNVSIWRAIPHCLMWCLSAGAQHTNFLG</sequence>
<dbReference type="InterPro" id="IPR008250">
    <property type="entry name" value="ATPase_P-typ_transduc_dom_A_sf"/>
</dbReference>
<accession>A0A2N9GHU0</accession>
<feature type="transmembrane region" description="Helical" evidence="6">
    <location>
        <begin position="160"/>
        <end position="177"/>
    </location>
</feature>
<comment type="subcellular location">
    <subcellularLocation>
        <location evidence="1">Endomembrane system</location>
        <topology evidence="1">Multi-pass membrane protein</topology>
    </subcellularLocation>
</comment>
<evidence type="ECO:0000256" key="4">
    <source>
        <dbReference type="ARBA" id="ARBA00022989"/>
    </source>
</evidence>
<dbReference type="InterPro" id="IPR059000">
    <property type="entry name" value="ATPase_P-type_domA"/>
</dbReference>
<evidence type="ECO:0000256" key="1">
    <source>
        <dbReference type="ARBA" id="ARBA00004127"/>
    </source>
</evidence>
<dbReference type="GO" id="GO:0000166">
    <property type="term" value="F:nucleotide binding"/>
    <property type="evidence" value="ECO:0007669"/>
    <property type="project" value="InterPro"/>
</dbReference>
<feature type="domain" description="P-type ATPase A" evidence="7">
    <location>
        <begin position="2"/>
        <end position="96"/>
    </location>
</feature>
<evidence type="ECO:0000256" key="6">
    <source>
        <dbReference type="SAM" id="Phobius"/>
    </source>
</evidence>
<evidence type="ECO:0000256" key="3">
    <source>
        <dbReference type="ARBA" id="ARBA00022842"/>
    </source>
</evidence>
<dbReference type="PROSITE" id="PS00154">
    <property type="entry name" value="ATPASE_E1_E2"/>
    <property type="match status" value="1"/>
</dbReference>
<dbReference type="SUPFAM" id="SSF81653">
    <property type="entry name" value="Calcium ATPase, transduction domain A"/>
    <property type="match status" value="1"/>
</dbReference>
<feature type="transmembrane region" description="Helical" evidence="6">
    <location>
        <begin position="77"/>
        <end position="98"/>
    </location>
</feature>
<dbReference type="Pfam" id="PF00122">
    <property type="entry name" value="E1-E2_ATPase"/>
    <property type="match status" value="1"/>
</dbReference>
<gene>
    <name evidence="9" type="ORF">FSB_LOCUS26987</name>
</gene>
<dbReference type="EMBL" id="OIVN01001935">
    <property type="protein sequence ID" value="SPC99105.1"/>
    <property type="molecule type" value="Genomic_DNA"/>
</dbReference>
<dbReference type="GO" id="GO:0005886">
    <property type="term" value="C:plasma membrane"/>
    <property type="evidence" value="ECO:0007669"/>
    <property type="project" value="TreeGrafter"/>
</dbReference>